<gene>
    <name evidence="2" type="ORF">FSCOSCO3_A015056</name>
</gene>
<accession>A0AAV1MUX0</accession>
<reference evidence="2 3" key="1">
    <citation type="submission" date="2024-01" db="EMBL/GenBank/DDBJ databases">
        <authorList>
            <person name="Alioto T."/>
            <person name="Alioto T."/>
            <person name="Gomez Garrido J."/>
        </authorList>
    </citation>
    <scope>NUCLEOTIDE SEQUENCE [LARGE SCALE GENOMIC DNA]</scope>
</reference>
<protein>
    <submittedName>
        <fullName evidence="2">Uncharacterized protein</fullName>
    </submittedName>
</protein>
<feature type="compositionally biased region" description="Basic and acidic residues" evidence="1">
    <location>
        <begin position="118"/>
        <end position="130"/>
    </location>
</feature>
<sequence>MSPRIFQLLSVGLLSFRRLQEGCLSTVWLKWQGRQGLMEGLNLTILFQRGLKRTTKHPSPAAWMETQHQLGSVRPVSTGKPWIMASTATPSSVTLLSSLAGGPTYTEERLIHNKKGPQKSEHSNISDGKN</sequence>
<evidence type="ECO:0000313" key="3">
    <source>
        <dbReference type="Proteomes" id="UP001314229"/>
    </source>
</evidence>
<dbReference type="AlphaFoldDB" id="A0AAV1MUX0"/>
<name>A0AAV1MUX0_SCOSC</name>
<feature type="region of interest" description="Disordered" evidence="1">
    <location>
        <begin position="111"/>
        <end position="130"/>
    </location>
</feature>
<proteinExistence type="predicted"/>
<organism evidence="2 3">
    <name type="scientific">Scomber scombrus</name>
    <name type="common">Atlantic mackerel</name>
    <name type="synonym">Scomber vernalis</name>
    <dbReference type="NCBI Taxonomy" id="13677"/>
    <lineage>
        <taxon>Eukaryota</taxon>
        <taxon>Metazoa</taxon>
        <taxon>Chordata</taxon>
        <taxon>Craniata</taxon>
        <taxon>Vertebrata</taxon>
        <taxon>Euteleostomi</taxon>
        <taxon>Actinopterygii</taxon>
        <taxon>Neopterygii</taxon>
        <taxon>Teleostei</taxon>
        <taxon>Neoteleostei</taxon>
        <taxon>Acanthomorphata</taxon>
        <taxon>Pelagiaria</taxon>
        <taxon>Scombriformes</taxon>
        <taxon>Scombridae</taxon>
        <taxon>Scomber</taxon>
    </lineage>
</organism>
<dbReference type="Proteomes" id="UP001314229">
    <property type="component" value="Unassembled WGS sequence"/>
</dbReference>
<evidence type="ECO:0000256" key="1">
    <source>
        <dbReference type="SAM" id="MobiDB-lite"/>
    </source>
</evidence>
<evidence type="ECO:0000313" key="2">
    <source>
        <dbReference type="EMBL" id="CAK6950374.1"/>
    </source>
</evidence>
<keyword evidence="3" id="KW-1185">Reference proteome</keyword>
<dbReference type="EMBL" id="CAWUFR010000003">
    <property type="protein sequence ID" value="CAK6950374.1"/>
    <property type="molecule type" value="Genomic_DNA"/>
</dbReference>
<comment type="caution">
    <text evidence="2">The sequence shown here is derived from an EMBL/GenBank/DDBJ whole genome shotgun (WGS) entry which is preliminary data.</text>
</comment>